<accession>A0A540VXG0</accession>
<dbReference type="CDD" id="cd06988">
    <property type="entry name" value="cupin_DddK"/>
    <property type="match status" value="1"/>
</dbReference>
<dbReference type="InterPro" id="IPR051610">
    <property type="entry name" value="GPI/OXD"/>
</dbReference>
<dbReference type="GO" id="GO:0046872">
    <property type="term" value="F:metal ion binding"/>
    <property type="evidence" value="ECO:0007669"/>
    <property type="project" value="UniProtKB-KW"/>
</dbReference>
<dbReference type="EMBL" id="VIGB01000003">
    <property type="protein sequence ID" value="TQF01417.1"/>
    <property type="molecule type" value="Genomic_DNA"/>
</dbReference>
<comment type="caution">
    <text evidence="3">The sequence shown here is derived from an EMBL/GenBank/DDBJ whole genome shotgun (WGS) entry which is preliminary data.</text>
</comment>
<dbReference type="PANTHER" id="PTHR35848:SF6">
    <property type="entry name" value="CUPIN TYPE-2 DOMAIN-CONTAINING PROTEIN"/>
    <property type="match status" value="1"/>
</dbReference>
<dbReference type="Pfam" id="PF07883">
    <property type="entry name" value="Cupin_2"/>
    <property type="match status" value="1"/>
</dbReference>
<keyword evidence="1" id="KW-0479">Metal-binding</keyword>
<dbReference type="InterPro" id="IPR014710">
    <property type="entry name" value="RmlC-like_jellyroll"/>
</dbReference>
<dbReference type="PANTHER" id="PTHR35848">
    <property type="entry name" value="OXALATE-BINDING PROTEIN"/>
    <property type="match status" value="1"/>
</dbReference>
<dbReference type="RefSeq" id="WP_141632149.1">
    <property type="nucleotide sequence ID" value="NZ_VIGB01000003.1"/>
</dbReference>
<reference evidence="3 4" key="1">
    <citation type="submission" date="2019-06" db="EMBL/GenBank/DDBJ databases">
        <title>Description of Kitasatospora acidophila sp. nov. isolated from pine grove soil, and reclassification of Streptomyces novaecaesareae to Kitasatospora novaeceasareae comb. nov.</title>
        <authorList>
            <person name="Kim M.J."/>
        </authorList>
    </citation>
    <scope>NUCLEOTIDE SEQUENCE [LARGE SCALE GENOMIC DNA]</scope>
    <source>
        <strain evidence="3 4">MMS16-CNU292</strain>
    </source>
</reference>
<feature type="domain" description="Cupin type-2" evidence="2">
    <location>
        <begin position="38"/>
        <end position="106"/>
    </location>
</feature>
<name>A0A540VXG0_9ACTN</name>
<dbReference type="OrthoDB" id="3296127at2"/>
<proteinExistence type="predicted"/>
<evidence type="ECO:0000313" key="3">
    <source>
        <dbReference type="EMBL" id="TQF01417.1"/>
    </source>
</evidence>
<organism evidence="3 4">
    <name type="scientific">Kitasatospora acidiphila</name>
    <dbReference type="NCBI Taxonomy" id="2567942"/>
    <lineage>
        <taxon>Bacteria</taxon>
        <taxon>Bacillati</taxon>
        <taxon>Actinomycetota</taxon>
        <taxon>Actinomycetes</taxon>
        <taxon>Kitasatosporales</taxon>
        <taxon>Streptomycetaceae</taxon>
        <taxon>Kitasatospora</taxon>
    </lineage>
</organism>
<dbReference type="Gene3D" id="2.60.120.10">
    <property type="entry name" value="Jelly Rolls"/>
    <property type="match status" value="1"/>
</dbReference>
<dbReference type="Proteomes" id="UP000319103">
    <property type="component" value="Unassembled WGS sequence"/>
</dbReference>
<keyword evidence="4" id="KW-1185">Reference proteome</keyword>
<dbReference type="InterPro" id="IPR013096">
    <property type="entry name" value="Cupin_2"/>
</dbReference>
<dbReference type="InterPro" id="IPR011051">
    <property type="entry name" value="RmlC_Cupin_sf"/>
</dbReference>
<protein>
    <submittedName>
        <fullName evidence="3">Cupin domain-containing protein</fullName>
    </submittedName>
</protein>
<evidence type="ECO:0000259" key="2">
    <source>
        <dbReference type="Pfam" id="PF07883"/>
    </source>
</evidence>
<evidence type="ECO:0000256" key="1">
    <source>
        <dbReference type="ARBA" id="ARBA00022723"/>
    </source>
</evidence>
<dbReference type="SUPFAM" id="SSF51182">
    <property type="entry name" value="RmlC-like cupins"/>
    <property type="match status" value="1"/>
</dbReference>
<sequence>MAHEIRPLDRVGLKLDNQLRAQRLVPWPLLNAPFEGSWCVVAPGTESGEHGHHEYEIWIALSGASQIRTEGKRVPFVAGDIIHFEPHTVHQVVNASDTDFEFYAIWWDADLAGGFLSRHQEGPHAGTGPDGGAGA</sequence>
<dbReference type="AlphaFoldDB" id="A0A540VXG0"/>
<evidence type="ECO:0000313" key="4">
    <source>
        <dbReference type="Proteomes" id="UP000319103"/>
    </source>
</evidence>
<gene>
    <name evidence="3" type="ORF">E6W39_03130</name>
</gene>